<reference evidence="2" key="1">
    <citation type="journal article" date="2015" name="BMC Genomics">
        <title>Draft genome of a commonly misdiagnosed multidrug resistant pathogen Candida auris.</title>
        <authorList>
            <person name="Chatterjee S."/>
            <person name="Alampalli S.V."/>
            <person name="Nageshan R.K."/>
            <person name="Chettiar S.T."/>
            <person name="Joshi S."/>
            <person name="Tatu U.S."/>
        </authorList>
    </citation>
    <scope>NUCLEOTIDE SEQUENCE [LARGE SCALE GENOMIC DNA]</scope>
    <source>
        <strain evidence="2">6684</strain>
    </source>
</reference>
<dbReference type="EMBL" id="LGST01000066">
    <property type="protein sequence ID" value="KND95626.1"/>
    <property type="molecule type" value="Genomic_DNA"/>
</dbReference>
<protein>
    <submittedName>
        <fullName evidence="1">Uncharacterized protein</fullName>
    </submittedName>
</protein>
<dbReference type="VEuPathDB" id="FungiDB:QG37_07940"/>
<evidence type="ECO:0000313" key="1">
    <source>
        <dbReference type="EMBL" id="KND95626.1"/>
    </source>
</evidence>
<dbReference type="AlphaFoldDB" id="A0A0L0NNA2"/>
<organism evidence="1 2">
    <name type="scientific">Candidozyma auris</name>
    <name type="common">Yeast</name>
    <name type="synonym">Candida auris</name>
    <dbReference type="NCBI Taxonomy" id="498019"/>
    <lineage>
        <taxon>Eukaryota</taxon>
        <taxon>Fungi</taxon>
        <taxon>Dikarya</taxon>
        <taxon>Ascomycota</taxon>
        <taxon>Saccharomycotina</taxon>
        <taxon>Pichiomycetes</taxon>
        <taxon>Metschnikowiaceae</taxon>
        <taxon>Candidozyma</taxon>
    </lineage>
</organism>
<dbReference type="Proteomes" id="UP000037122">
    <property type="component" value="Unassembled WGS sequence"/>
</dbReference>
<comment type="caution">
    <text evidence="1">The sequence shown here is derived from an EMBL/GenBank/DDBJ whole genome shotgun (WGS) entry which is preliminary data.</text>
</comment>
<proteinExistence type="predicted"/>
<gene>
    <name evidence="1" type="ORF">QG37_07940</name>
</gene>
<accession>A0A0L0NNA2</accession>
<sequence>MKKYYFLQITIAIQVEWEKFQLLEEEMCLIRNSVLRSPLE</sequence>
<evidence type="ECO:0000313" key="2">
    <source>
        <dbReference type="Proteomes" id="UP000037122"/>
    </source>
</evidence>
<name>A0A0L0NNA2_CANAR</name>